<organism evidence="1 2">
    <name type="scientific">Elysia marginata</name>
    <dbReference type="NCBI Taxonomy" id="1093978"/>
    <lineage>
        <taxon>Eukaryota</taxon>
        <taxon>Metazoa</taxon>
        <taxon>Spiralia</taxon>
        <taxon>Lophotrochozoa</taxon>
        <taxon>Mollusca</taxon>
        <taxon>Gastropoda</taxon>
        <taxon>Heterobranchia</taxon>
        <taxon>Euthyneura</taxon>
        <taxon>Panpulmonata</taxon>
        <taxon>Sacoglossa</taxon>
        <taxon>Placobranchoidea</taxon>
        <taxon>Plakobranchidae</taxon>
        <taxon>Elysia</taxon>
    </lineage>
</organism>
<keyword evidence="2" id="KW-1185">Reference proteome</keyword>
<proteinExistence type="predicted"/>
<protein>
    <submittedName>
        <fullName evidence="1">Reverse transcriptase</fullName>
    </submittedName>
</protein>
<sequence>MTENFRQECVLSPMLFNFVLNWIMTNSLILTDGVSYYSEPGKLVDLTYREIAITIAELEDRLSLDAAALRLNIKPNKTKIIFFHFTAPPYQYMYGDTIENVKEFTYLGSAINEECIAASDSIPQRNANISQTFQRL</sequence>
<name>A0AAV4IQT1_9GAST</name>
<dbReference type="PANTHER" id="PTHR47027:SF20">
    <property type="entry name" value="REVERSE TRANSCRIPTASE-LIKE PROTEIN WITH RNA-DIRECTED DNA POLYMERASE DOMAIN"/>
    <property type="match status" value="1"/>
</dbReference>
<dbReference type="Proteomes" id="UP000762676">
    <property type="component" value="Unassembled WGS sequence"/>
</dbReference>
<comment type="caution">
    <text evidence="1">The sequence shown here is derived from an EMBL/GenBank/DDBJ whole genome shotgun (WGS) entry which is preliminary data.</text>
</comment>
<reference evidence="1 2" key="1">
    <citation type="journal article" date="2021" name="Elife">
        <title>Chloroplast acquisition without the gene transfer in kleptoplastic sea slugs, Plakobranchus ocellatus.</title>
        <authorList>
            <person name="Maeda T."/>
            <person name="Takahashi S."/>
            <person name="Yoshida T."/>
            <person name="Shimamura S."/>
            <person name="Takaki Y."/>
            <person name="Nagai Y."/>
            <person name="Toyoda A."/>
            <person name="Suzuki Y."/>
            <person name="Arimoto A."/>
            <person name="Ishii H."/>
            <person name="Satoh N."/>
            <person name="Nishiyama T."/>
            <person name="Hasebe M."/>
            <person name="Maruyama T."/>
            <person name="Minagawa J."/>
            <person name="Obokata J."/>
            <person name="Shigenobu S."/>
        </authorList>
    </citation>
    <scope>NUCLEOTIDE SEQUENCE [LARGE SCALE GENOMIC DNA]</scope>
</reference>
<evidence type="ECO:0000313" key="1">
    <source>
        <dbReference type="EMBL" id="GFS12556.1"/>
    </source>
</evidence>
<accession>A0AAV4IQT1</accession>
<gene>
    <name evidence="1" type="ORF">ElyMa_003115000</name>
</gene>
<dbReference type="GO" id="GO:0003964">
    <property type="term" value="F:RNA-directed DNA polymerase activity"/>
    <property type="evidence" value="ECO:0007669"/>
    <property type="project" value="UniProtKB-KW"/>
</dbReference>
<dbReference type="EMBL" id="BMAT01006423">
    <property type="protein sequence ID" value="GFS12556.1"/>
    <property type="molecule type" value="Genomic_DNA"/>
</dbReference>
<keyword evidence="1" id="KW-0548">Nucleotidyltransferase</keyword>
<dbReference type="PANTHER" id="PTHR47027">
    <property type="entry name" value="REVERSE TRANSCRIPTASE DOMAIN-CONTAINING PROTEIN"/>
    <property type="match status" value="1"/>
</dbReference>
<dbReference type="AlphaFoldDB" id="A0AAV4IQT1"/>
<keyword evidence="1" id="KW-0808">Transferase</keyword>
<evidence type="ECO:0000313" key="2">
    <source>
        <dbReference type="Proteomes" id="UP000762676"/>
    </source>
</evidence>
<keyword evidence="1" id="KW-0695">RNA-directed DNA polymerase</keyword>